<sequence length="64" mass="6958">MLCAHCQRCGRRSALGRADAGALEARGPDEPAPRLRCDMCGGRRVKLFNARGPTEMLAFLTGRL</sequence>
<protein>
    <submittedName>
        <fullName evidence="1">Uncharacterized protein</fullName>
    </submittedName>
</protein>
<name>A0ABT0DPG2_9HYPH</name>
<evidence type="ECO:0000313" key="2">
    <source>
        <dbReference type="Proteomes" id="UP001202867"/>
    </source>
</evidence>
<keyword evidence="2" id="KW-1185">Reference proteome</keyword>
<organism evidence="1 2">
    <name type="scientific">Ancylobacter koreensis</name>
    <dbReference type="NCBI Taxonomy" id="266121"/>
    <lineage>
        <taxon>Bacteria</taxon>
        <taxon>Pseudomonadati</taxon>
        <taxon>Pseudomonadota</taxon>
        <taxon>Alphaproteobacteria</taxon>
        <taxon>Hyphomicrobiales</taxon>
        <taxon>Xanthobacteraceae</taxon>
        <taxon>Ancylobacter</taxon>
    </lineage>
</organism>
<gene>
    <name evidence="1" type="ORF">MWN33_14145</name>
</gene>
<comment type="caution">
    <text evidence="1">The sequence shown here is derived from an EMBL/GenBank/DDBJ whole genome shotgun (WGS) entry which is preliminary data.</text>
</comment>
<dbReference type="Proteomes" id="UP001202867">
    <property type="component" value="Unassembled WGS sequence"/>
</dbReference>
<dbReference type="EMBL" id="JALKCG010000006">
    <property type="protein sequence ID" value="MCK0209173.1"/>
    <property type="molecule type" value="Genomic_DNA"/>
</dbReference>
<proteinExistence type="predicted"/>
<accession>A0ABT0DPG2</accession>
<evidence type="ECO:0000313" key="1">
    <source>
        <dbReference type="EMBL" id="MCK0209173.1"/>
    </source>
</evidence>
<reference evidence="2" key="1">
    <citation type="submission" date="2023-07" db="EMBL/GenBank/DDBJ databases">
        <title>Ancylobacter moscoviensis sp. nov., facultatively methylotrophic bacteria from activated sludge and the reclassification of Starkeya novella (Starkey 1934) Kelly et al. 2000 as Ancylobacter novellus comb. nov., Starkeya koreensis Im et al. 2006 as Ancylobacter koreensis comb.nov., Angulomicrobium tetraedrale Vasil'eva et al. 1986 as Ancylobacter tetraedralis comb. nov., Angulomicrobium amanitiforme Fritz et al. 2004 as Ancylobacter amanitiformis comb. nov. and Methylorhabdus multivorans Doronina et al. 1996 as Ancylobacter multivorans comb. nov. and emended description of the genus Ancylobacter.</title>
        <authorList>
            <person name="Doronina N."/>
            <person name="Chemodurova A."/>
            <person name="Grouzdev D."/>
            <person name="Koziaeva V."/>
            <person name="Shi W."/>
            <person name="Wu L."/>
            <person name="Kaparullina E."/>
        </authorList>
    </citation>
    <scope>NUCLEOTIDE SEQUENCE [LARGE SCALE GENOMIC DNA]</scope>
    <source>
        <strain evidence="2">Jip08</strain>
    </source>
</reference>
<dbReference type="RefSeq" id="WP_247201686.1">
    <property type="nucleotide sequence ID" value="NZ_JALKCG010000006.1"/>
</dbReference>